<accession>A0A8R2JWH3</accession>
<feature type="chain" id="PRO_5035840805" evidence="2">
    <location>
        <begin position="26"/>
        <end position="188"/>
    </location>
</feature>
<dbReference type="Proteomes" id="UP000007819">
    <property type="component" value="Unassembled WGS sequence"/>
</dbReference>
<dbReference type="RefSeq" id="XP_029347750.1">
    <property type="nucleotide sequence ID" value="XM_029491890.1"/>
</dbReference>
<name>A0A8R2JWH3_ACYPI</name>
<organism evidence="3 4">
    <name type="scientific">Acyrthosiphon pisum</name>
    <name type="common">Pea aphid</name>
    <dbReference type="NCBI Taxonomy" id="7029"/>
    <lineage>
        <taxon>Eukaryota</taxon>
        <taxon>Metazoa</taxon>
        <taxon>Ecdysozoa</taxon>
        <taxon>Arthropoda</taxon>
        <taxon>Hexapoda</taxon>
        <taxon>Insecta</taxon>
        <taxon>Pterygota</taxon>
        <taxon>Neoptera</taxon>
        <taxon>Paraneoptera</taxon>
        <taxon>Hemiptera</taxon>
        <taxon>Sternorrhyncha</taxon>
        <taxon>Aphidomorpha</taxon>
        <taxon>Aphidoidea</taxon>
        <taxon>Aphididae</taxon>
        <taxon>Macrosiphini</taxon>
        <taxon>Acyrthosiphon</taxon>
    </lineage>
</organism>
<keyword evidence="4" id="KW-1185">Reference proteome</keyword>
<protein>
    <submittedName>
        <fullName evidence="3">Uncharacterized protein</fullName>
    </submittedName>
</protein>
<keyword evidence="2" id="KW-0732">Signal</keyword>
<dbReference type="KEGG" id="api:103311693"/>
<evidence type="ECO:0000256" key="2">
    <source>
        <dbReference type="SAM" id="SignalP"/>
    </source>
</evidence>
<dbReference type="AlphaFoldDB" id="A0A8R2JWH3"/>
<dbReference type="EnsemblMetazoa" id="XM_029491890.1">
    <property type="protein sequence ID" value="XP_029347750.1"/>
    <property type="gene ID" value="LOC103311693"/>
</dbReference>
<feature type="region of interest" description="Disordered" evidence="1">
    <location>
        <begin position="125"/>
        <end position="159"/>
    </location>
</feature>
<proteinExistence type="predicted"/>
<evidence type="ECO:0000256" key="1">
    <source>
        <dbReference type="SAM" id="MobiDB-lite"/>
    </source>
</evidence>
<reference evidence="4" key="1">
    <citation type="submission" date="2010-06" db="EMBL/GenBank/DDBJ databases">
        <authorList>
            <person name="Jiang H."/>
            <person name="Abraham K."/>
            <person name="Ali S."/>
            <person name="Alsbrooks S.L."/>
            <person name="Anim B.N."/>
            <person name="Anosike U.S."/>
            <person name="Attaway T."/>
            <person name="Bandaranaike D.P."/>
            <person name="Battles P.K."/>
            <person name="Bell S.N."/>
            <person name="Bell A.V."/>
            <person name="Beltran B."/>
            <person name="Bickham C."/>
            <person name="Bustamante Y."/>
            <person name="Caleb T."/>
            <person name="Canada A."/>
            <person name="Cardenas V."/>
            <person name="Carter K."/>
            <person name="Chacko J."/>
            <person name="Chandrabose M.N."/>
            <person name="Chavez D."/>
            <person name="Chavez A."/>
            <person name="Chen L."/>
            <person name="Chu H.-S."/>
            <person name="Claassen K.J."/>
            <person name="Cockrell R."/>
            <person name="Collins M."/>
            <person name="Cooper J.A."/>
            <person name="Cree A."/>
            <person name="Curry S.M."/>
            <person name="Da Y."/>
            <person name="Dao M.D."/>
            <person name="Das B."/>
            <person name="Davila M.-L."/>
            <person name="Davy-Carroll L."/>
            <person name="Denson S."/>
            <person name="Dinh H."/>
            <person name="Ebong V.E."/>
            <person name="Edwards J.R."/>
            <person name="Egan A."/>
            <person name="El-Daye J."/>
            <person name="Escobedo L."/>
            <person name="Fernandez S."/>
            <person name="Fernando P.R."/>
            <person name="Flagg N."/>
            <person name="Forbes L.D."/>
            <person name="Fowler R.G."/>
            <person name="Fu Q."/>
            <person name="Gabisi R.A."/>
            <person name="Ganer J."/>
            <person name="Garbino Pronczuk A."/>
            <person name="Garcia R.M."/>
            <person name="Garner T."/>
            <person name="Garrett T.E."/>
            <person name="Gonzalez D.A."/>
            <person name="Hamid H."/>
            <person name="Hawkins E.S."/>
            <person name="Hirani K."/>
            <person name="Hogues M.E."/>
            <person name="Hollins B."/>
            <person name="Hsiao C.-H."/>
            <person name="Jabil R."/>
            <person name="James M.L."/>
            <person name="Jhangiani S.N."/>
            <person name="Johnson B."/>
            <person name="Johnson Q."/>
            <person name="Joshi V."/>
            <person name="Kalu J.B."/>
            <person name="Kam C."/>
            <person name="Kashfia A."/>
            <person name="Keebler J."/>
            <person name="Kisamo H."/>
            <person name="Kovar C.L."/>
            <person name="Lago L.A."/>
            <person name="Lai C.-Y."/>
            <person name="Laidlaw J."/>
            <person name="Lara F."/>
            <person name="Le T.-K."/>
            <person name="Lee S.L."/>
            <person name="Legall F.H."/>
            <person name="Lemon S.J."/>
            <person name="Lewis L.R."/>
            <person name="Li B."/>
            <person name="Liu Y."/>
            <person name="Liu Y.-S."/>
            <person name="Lopez J."/>
            <person name="Lozado R.J."/>
            <person name="Lu J."/>
            <person name="Madu R.C."/>
            <person name="Maheshwari M."/>
            <person name="Maheshwari R."/>
            <person name="Malloy K."/>
            <person name="Martinez E."/>
            <person name="Mathew T."/>
            <person name="Mercado I.C."/>
            <person name="Mercado C."/>
            <person name="Meyer B."/>
            <person name="Montgomery K."/>
            <person name="Morgan M.B."/>
            <person name="Munidasa M."/>
            <person name="Nazareth L.V."/>
            <person name="Nelson J."/>
            <person name="Ng B.M."/>
            <person name="Nguyen N.B."/>
            <person name="Nguyen P.Q."/>
            <person name="Nguyen T."/>
            <person name="Obregon M."/>
            <person name="Okwuonu G.O."/>
            <person name="Onwere C.G."/>
            <person name="Orozco G."/>
            <person name="Parra A."/>
            <person name="Patel S."/>
            <person name="Patil S."/>
            <person name="Perez A."/>
            <person name="Perez Y."/>
            <person name="Pham C."/>
            <person name="Primus E.L."/>
            <person name="Pu L.-L."/>
            <person name="Puazo M."/>
            <person name="Qin X."/>
            <person name="Quiroz J.B."/>
            <person name="Reese J."/>
            <person name="Richards S."/>
            <person name="Rives C.M."/>
            <person name="Robberts R."/>
            <person name="Ruiz S.J."/>
            <person name="Ruiz M.J."/>
            <person name="Santibanez J."/>
            <person name="Schneider B.W."/>
            <person name="Sisson I."/>
            <person name="Smith M."/>
            <person name="Sodergren E."/>
            <person name="Song X.-Z."/>
            <person name="Song B.B."/>
            <person name="Summersgill H."/>
            <person name="Thelus R."/>
            <person name="Thornton R.D."/>
            <person name="Trejos Z.Y."/>
            <person name="Usmani K."/>
            <person name="Vattathil S."/>
            <person name="Villasana D."/>
            <person name="Walker D.L."/>
            <person name="Wang S."/>
            <person name="Wang K."/>
            <person name="White C.S."/>
            <person name="Williams A.C."/>
            <person name="Williamson J."/>
            <person name="Wilson K."/>
            <person name="Woghiren I.O."/>
            <person name="Woodworth J.R."/>
            <person name="Worley K.C."/>
            <person name="Wright R.A."/>
            <person name="Wu W."/>
            <person name="Young L."/>
            <person name="Zhang L."/>
            <person name="Zhang J."/>
            <person name="Zhu Y."/>
            <person name="Muzny D.M."/>
            <person name="Weinstock G."/>
            <person name="Gibbs R.A."/>
        </authorList>
    </citation>
    <scope>NUCLEOTIDE SEQUENCE [LARGE SCALE GENOMIC DNA]</scope>
    <source>
        <strain evidence="4">LSR1</strain>
    </source>
</reference>
<reference evidence="3" key="2">
    <citation type="submission" date="2022-06" db="UniProtKB">
        <authorList>
            <consortium name="EnsemblMetazoa"/>
        </authorList>
    </citation>
    <scope>IDENTIFICATION</scope>
</reference>
<evidence type="ECO:0000313" key="3">
    <source>
        <dbReference type="EnsemblMetazoa" id="XP_029347750.1"/>
    </source>
</evidence>
<evidence type="ECO:0000313" key="4">
    <source>
        <dbReference type="Proteomes" id="UP000007819"/>
    </source>
</evidence>
<feature type="signal peptide" evidence="2">
    <location>
        <begin position="1"/>
        <end position="25"/>
    </location>
</feature>
<dbReference type="GeneID" id="103311693"/>
<sequence>MPFNVFMFFLKSMLYSNLLSPSCKCFILQIYVQKIRINSVGLKIKVNRPNMKLDGENINCVHETSNADLVDKEKDETSNADLVDKEKDETSNADLLRNILKKDETSNADLLRNILKKDETSNADLVDKEKDETSNADLVDKEKDETSNADLVDKEKDETSNADLVDKEKEHAIQQFVVSVLQVLYIAN</sequence>